<evidence type="ECO:0000313" key="1">
    <source>
        <dbReference type="EMBL" id="KRN09407.1"/>
    </source>
</evidence>
<proteinExistence type="predicted"/>
<accession>A0A0R2DZN5</accession>
<keyword evidence="2" id="KW-1185">Reference proteome</keyword>
<protein>
    <submittedName>
        <fullName evidence="1">Uncharacterized protein</fullName>
    </submittedName>
</protein>
<reference evidence="1 2" key="1">
    <citation type="journal article" date="2015" name="Genome Announc.">
        <title>Expanding the biotechnology potential of lactobacilli through comparative genomics of 213 strains and associated genera.</title>
        <authorList>
            <person name="Sun Z."/>
            <person name="Harris H.M."/>
            <person name="McCann A."/>
            <person name="Guo C."/>
            <person name="Argimon S."/>
            <person name="Zhang W."/>
            <person name="Yang X."/>
            <person name="Jeffery I.B."/>
            <person name="Cooney J.C."/>
            <person name="Kagawa T.F."/>
            <person name="Liu W."/>
            <person name="Song Y."/>
            <person name="Salvetti E."/>
            <person name="Wrobel A."/>
            <person name="Rasinkangas P."/>
            <person name="Parkhill J."/>
            <person name="Rea M.C."/>
            <person name="O'Sullivan O."/>
            <person name="Ritari J."/>
            <person name="Douillard F.P."/>
            <person name="Paul Ross R."/>
            <person name="Yang R."/>
            <person name="Briner A.E."/>
            <person name="Felis G.E."/>
            <person name="de Vos W.M."/>
            <person name="Barrangou R."/>
            <person name="Klaenhammer T.R."/>
            <person name="Caufield P.W."/>
            <person name="Cui Y."/>
            <person name="Zhang H."/>
            <person name="O'Toole P.W."/>
        </authorList>
    </citation>
    <scope>NUCLEOTIDE SEQUENCE [LARGE SCALE GENOMIC DNA]</scope>
    <source>
        <strain evidence="1 2">DSM 20444</strain>
    </source>
</reference>
<dbReference type="Proteomes" id="UP000050898">
    <property type="component" value="Unassembled WGS sequence"/>
</dbReference>
<dbReference type="SUPFAM" id="SSF56784">
    <property type="entry name" value="HAD-like"/>
    <property type="match status" value="1"/>
</dbReference>
<dbReference type="InterPro" id="IPR023214">
    <property type="entry name" value="HAD_sf"/>
</dbReference>
<name>A0A0R2DZN5_9LACO</name>
<organism evidence="1 2">
    <name type="scientific">Liquorilactobacillus mali KCTC 3596 = DSM 20444</name>
    <dbReference type="NCBI Taxonomy" id="1046596"/>
    <lineage>
        <taxon>Bacteria</taxon>
        <taxon>Bacillati</taxon>
        <taxon>Bacillota</taxon>
        <taxon>Bacilli</taxon>
        <taxon>Lactobacillales</taxon>
        <taxon>Lactobacillaceae</taxon>
        <taxon>Liquorilactobacillus</taxon>
    </lineage>
</organism>
<gene>
    <name evidence="1" type="ORF">FD00_GL001130</name>
</gene>
<dbReference type="AlphaFoldDB" id="A0A0R2DZN5"/>
<dbReference type="EMBL" id="AYYH01000027">
    <property type="protein sequence ID" value="KRN09407.1"/>
    <property type="molecule type" value="Genomic_DNA"/>
</dbReference>
<dbReference type="Gene3D" id="3.40.50.1000">
    <property type="entry name" value="HAD superfamily/HAD-like"/>
    <property type="match status" value="1"/>
</dbReference>
<dbReference type="InterPro" id="IPR036412">
    <property type="entry name" value="HAD-like_sf"/>
</dbReference>
<dbReference type="RefSeq" id="WP_010078334.1">
    <property type="nucleotide sequence ID" value="NZ_AYYH01000027.1"/>
</dbReference>
<sequence>MIIAVDFDGTLCEEAYPEIGVANKPLIKALIKLKNKGNELILWTCRNGSLLKDAVKWCKQQGLKFDKVNENLTRVLKFYKGVDSRKLSYDILIDDKNINPAELDFVPSNEIIERITGENNEPRIMIPLLGLVSDNGQQYLTLGVDNKFFACSYRPENTRLKQSFTAKELENVPSVFKQFIPAPVFEVERI</sequence>
<evidence type="ECO:0000313" key="2">
    <source>
        <dbReference type="Proteomes" id="UP000050898"/>
    </source>
</evidence>
<comment type="caution">
    <text evidence="1">The sequence shown here is derived from an EMBL/GenBank/DDBJ whole genome shotgun (WGS) entry which is preliminary data.</text>
</comment>
<dbReference type="PATRIC" id="fig|1046596.6.peg.1212"/>